<evidence type="ECO:0000256" key="2">
    <source>
        <dbReference type="ARBA" id="ARBA00022840"/>
    </source>
</evidence>
<dbReference type="EMBL" id="JABCRI010000016">
    <property type="protein sequence ID" value="KAF8391942.1"/>
    <property type="molecule type" value="Genomic_DNA"/>
</dbReference>
<sequence length="118" mass="12936">MEFSIKSGSMKFTGGGPPKCIGEFINEVVDASQMNNHKNVLKLLGCCLETEVPTLVKSSSSSVNNGFLLVHDNEKDIRVYLKANILKGNTIQLMACTKLAMRSVKMNPKERPSMMEAA</sequence>
<dbReference type="InterPro" id="IPR045274">
    <property type="entry name" value="WAK-like"/>
</dbReference>
<dbReference type="Gene3D" id="3.30.200.20">
    <property type="entry name" value="Phosphorylase Kinase, domain 1"/>
    <property type="match status" value="1"/>
</dbReference>
<dbReference type="GO" id="GO:0005886">
    <property type="term" value="C:plasma membrane"/>
    <property type="evidence" value="ECO:0007669"/>
    <property type="project" value="TreeGrafter"/>
</dbReference>
<keyword evidence="1" id="KW-0547">Nucleotide-binding</keyword>
<dbReference type="GO" id="GO:0004674">
    <property type="term" value="F:protein serine/threonine kinase activity"/>
    <property type="evidence" value="ECO:0007669"/>
    <property type="project" value="TreeGrafter"/>
</dbReference>
<name>A0A834YUB1_TETSI</name>
<keyword evidence="4" id="KW-1185">Reference proteome</keyword>
<dbReference type="AlphaFoldDB" id="A0A834YUB1"/>
<comment type="caution">
    <text evidence="3">The sequence shown here is derived from an EMBL/GenBank/DDBJ whole genome shotgun (WGS) entry which is preliminary data.</text>
</comment>
<organism evidence="3 4">
    <name type="scientific">Tetracentron sinense</name>
    <name type="common">Spur-leaf</name>
    <dbReference type="NCBI Taxonomy" id="13715"/>
    <lineage>
        <taxon>Eukaryota</taxon>
        <taxon>Viridiplantae</taxon>
        <taxon>Streptophyta</taxon>
        <taxon>Embryophyta</taxon>
        <taxon>Tracheophyta</taxon>
        <taxon>Spermatophyta</taxon>
        <taxon>Magnoliopsida</taxon>
        <taxon>Trochodendrales</taxon>
        <taxon>Trochodendraceae</taxon>
        <taxon>Tetracentron</taxon>
    </lineage>
</organism>
<reference evidence="3 4" key="1">
    <citation type="submission" date="2020-04" db="EMBL/GenBank/DDBJ databases">
        <title>Plant Genome Project.</title>
        <authorList>
            <person name="Zhang R.-G."/>
        </authorList>
    </citation>
    <scope>NUCLEOTIDE SEQUENCE [LARGE SCALE GENOMIC DNA]</scope>
    <source>
        <strain evidence="3">YNK0</strain>
        <tissue evidence="3">Leaf</tissue>
    </source>
</reference>
<accession>A0A834YUB1</accession>
<gene>
    <name evidence="3" type="ORF">HHK36_022282</name>
</gene>
<dbReference type="OrthoDB" id="75710at2759"/>
<dbReference type="PANTHER" id="PTHR27005">
    <property type="entry name" value="WALL-ASSOCIATED RECEPTOR KINASE-LIKE 21"/>
    <property type="match status" value="1"/>
</dbReference>
<evidence type="ECO:0000313" key="4">
    <source>
        <dbReference type="Proteomes" id="UP000655225"/>
    </source>
</evidence>
<evidence type="ECO:0000256" key="1">
    <source>
        <dbReference type="ARBA" id="ARBA00022741"/>
    </source>
</evidence>
<keyword evidence="2" id="KW-0067">ATP-binding</keyword>
<dbReference type="Proteomes" id="UP000655225">
    <property type="component" value="Unassembled WGS sequence"/>
</dbReference>
<proteinExistence type="predicted"/>
<dbReference type="PANTHER" id="PTHR27005:SF283">
    <property type="entry name" value="OS02G0633066 PROTEIN"/>
    <property type="match status" value="1"/>
</dbReference>
<dbReference type="GO" id="GO:0007166">
    <property type="term" value="P:cell surface receptor signaling pathway"/>
    <property type="evidence" value="ECO:0007669"/>
    <property type="project" value="InterPro"/>
</dbReference>
<evidence type="ECO:0000313" key="3">
    <source>
        <dbReference type="EMBL" id="KAF8391942.1"/>
    </source>
</evidence>
<protein>
    <submittedName>
        <fullName evidence="3">Uncharacterized protein</fullName>
    </submittedName>
</protein>
<dbReference type="GO" id="GO:0005524">
    <property type="term" value="F:ATP binding"/>
    <property type="evidence" value="ECO:0007669"/>
    <property type="project" value="UniProtKB-KW"/>
</dbReference>